<comment type="caution">
    <text evidence="2">The sequence shown here is derived from an EMBL/GenBank/DDBJ whole genome shotgun (WGS) entry which is preliminary data.</text>
</comment>
<evidence type="ECO:0000313" key="3">
    <source>
        <dbReference type="Proteomes" id="UP000001548"/>
    </source>
</evidence>
<dbReference type="InParanoid" id="A0A644F9L3"/>
<evidence type="ECO:0000256" key="1">
    <source>
        <dbReference type="SAM" id="MobiDB-lite"/>
    </source>
</evidence>
<dbReference type="EMBL" id="AACB03000001">
    <property type="protein sequence ID" value="KAE8305334.1"/>
    <property type="molecule type" value="Genomic_DNA"/>
</dbReference>
<evidence type="ECO:0000313" key="2">
    <source>
        <dbReference type="EMBL" id="KAE8305334.1"/>
    </source>
</evidence>
<gene>
    <name evidence="2" type="ORF">GL50803_0040369</name>
</gene>
<feature type="compositionally biased region" description="Polar residues" evidence="1">
    <location>
        <begin position="266"/>
        <end position="275"/>
    </location>
</feature>
<reference evidence="2 3" key="1">
    <citation type="journal article" date="2007" name="Science">
        <title>Genomic minimalism in the early diverging intestinal parasite Giardia lamblia.</title>
        <authorList>
            <person name="Morrison H.G."/>
            <person name="McArthur A.G."/>
            <person name="Gillin F.D."/>
            <person name="Aley S.B."/>
            <person name="Adam R.D."/>
            <person name="Olsen G.J."/>
            <person name="Best A.A."/>
            <person name="Cande W.Z."/>
            <person name="Chen F."/>
            <person name="Cipriano M.J."/>
            <person name="Davids B.J."/>
            <person name="Dawson S.C."/>
            <person name="Elmendorf H.G."/>
            <person name="Hehl A.B."/>
            <person name="Holder M.E."/>
            <person name="Huse S.M."/>
            <person name="Kim U.U."/>
            <person name="Lasek-Nesselquist E."/>
            <person name="Manning G."/>
            <person name="Nigam A."/>
            <person name="Nixon J.E."/>
            <person name="Palm D."/>
            <person name="Passamaneck N.E."/>
            <person name="Prabhu A."/>
            <person name="Reich C.I."/>
            <person name="Reiner D.S."/>
            <person name="Samuelson J."/>
            <person name="Svard S.G."/>
            <person name="Sogin M.L."/>
        </authorList>
    </citation>
    <scope>NUCLEOTIDE SEQUENCE [LARGE SCALE GENOMIC DNA]</scope>
    <source>
        <strain evidence="2 3">WB C6</strain>
    </source>
</reference>
<organism evidence="2 3">
    <name type="scientific">Giardia intestinalis (strain ATCC 50803 / WB clone C6)</name>
    <name type="common">Giardia lamblia</name>
    <dbReference type="NCBI Taxonomy" id="184922"/>
    <lineage>
        <taxon>Eukaryota</taxon>
        <taxon>Metamonada</taxon>
        <taxon>Diplomonadida</taxon>
        <taxon>Hexamitidae</taxon>
        <taxon>Giardiinae</taxon>
        <taxon>Giardia</taxon>
    </lineage>
</organism>
<proteinExistence type="predicted"/>
<name>A0A644F9L3_GIAIC</name>
<feature type="region of interest" description="Disordered" evidence="1">
    <location>
        <begin position="266"/>
        <end position="291"/>
    </location>
</feature>
<protein>
    <submittedName>
        <fullName evidence="2">Uncharacterized protein</fullName>
    </submittedName>
</protein>
<accession>A0A644F9L3</accession>
<feature type="compositionally biased region" description="Polar residues" evidence="1">
    <location>
        <begin position="281"/>
        <end position="291"/>
    </location>
</feature>
<sequence length="1386" mass="153201">MSTGFTQFTQSTIDQPAVQLDSLDAARTLFQRIKGTPGSDRYISQSLEALHTSSPFCALKALDSILRTDASIRPQSFVDKTVFKHKPTQDFIDKLQHLSTFISETYGLRVANKVSCFSIMDTLADTLKADTARLEHILRASDDTLSHYFSENYDIKALLHKRRVLNAATSISRSILALKSTTLLIDQLLHKRDLINAIAIFHLADVAMRTSRTVLVDVDTMRSGLKRDHERLSYQLKHQIMALFYGKGTATGSLYTVASLAGSPATTTKQGSPGTNGAAGTLSSSQSGQDTDVLSSIPCISSSYSLGLYRMIQNLPFLPLCTFLRSVAARSYQTTDLIQTFIDSLGVLKSFALERNPFFNITPSQEAVIRNSTIDTMPPELYGVLLGQCFLMLHESDIAAGRIGDISDFLRGLLVENMDSRLIEMYHRAEQESSFVDEGQSSTLSTDKMSYISSALDLHRADHVLRLRRLIFSSSGGVHVPEFRLVDTNPLKDFAKVTRRFFQRVYFSMINATLLYGSFLVSYSFYLQALKQPSPFDNQQSPPVGLSLAKTLQPSKSRAILQPSAFNIDAMVPISSVPVMPPHPPLQSPGSPAQPEHVSFKKILETLFFMLAETNPSSALEFLNTDVDSSPSGGFSDPTMFMSSFSTSTNQKRIISASFSSAASAGKLVSIKANEQLPFINTIFALDARYPFIGYNDSLKQFLGAFYDAAIRRLAYYCSMVIKSSGYAKSSAQMHQQTHGDKLTIGGHDGVYAAAGSSASDQDGRVLTDTATSSLFSLSWVRSLSLYSSSPGVSKALSSVKPNNWNALLIENHLLSFYHCAVMLTNVIEINPIDEIFTQFFSRLLDNYTSYINSNVNNLFALVSLQDLELGLYTTNSRVYGLGVLSSLTSLQQPDDDVSCYSTCEAPSELTDAFTSTTGLLRVESSYSLARALLGDERTVMSDRPELTAYKLAQYTLRFLNDMMAFSSMSSKYYEANSALILSTICNTFLNMIYMRLHIHYKALYSYALFFTPAGNSPIEGSTVSGYEALLDDYIGSAAITSDRIASLDKALGQHGIEQYASVSSFYSLGTFAILDEIIDTRQTMDGVSTLVGVGRSTPGSSVISRRSSAAHSFTLNPITAPFRQSRTMEGCERPVKTRTHSRQSSSLQILDAEVERASFNFALDGHNGGIGEDLREPEQASIKCSQNQSEGDALLEKLPTAVLVDGGMLEHALYCLQGCILVYDYLKKFTPVPPSSDHVWYSRFELTIKKIVHFIILEWRLYVSVHIRQGFDEDLNAPPEHVQLGAQSPVSAGYNSFVSSIKALRVLSERPDFKWIMNYDTLLFDHIFYTVERVFMERLNRVSSSVLRHDQMTRMAAALQYISSIATGPASFRSVFQKLHSLCAG</sequence>
<dbReference type="Proteomes" id="UP000001548">
    <property type="component" value="Unassembled WGS sequence"/>
</dbReference>
<keyword evidence="3" id="KW-1185">Reference proteome</keyword>